<feature type="transmembrane region" description="Helical" evidence="2">
    <location>
        <begin position="178"/>
        <end position="198"/>
    </location>
</feature>
<sequence length="237" mass="26465">MSKNPMTQSNYSCGFQRPRECPSIQSVLNDLSDSVSTTVEPVKKHRFAQLKKSPFLILLLSCGTCLAFATIQLTLVAKLIQAGELSVLLPHHIVLALMLYTLSLQVLYVYLYPTLEMGFRNILMATSAVMLYLMGIFTLIMNIRELNRKDNVTSDQSIIDAKWIFDASHETRASRTRVLLALAVLNIFAMLVPTQNLLVLRSVFESVETTILHSKEADSTESDDDEESTSSAITATR</sequence>
<dbReference type="AlphaFoldDB" id="A0A8J4TPE7"/>
<keyword evidence="2" id="KW-0812">Transmembrane</keyword>
<organism evidence="3 4">
    <name type="scientific">Paragonimus heterotremus</name>
    <dbReference type="NCBI Taxonomy" id="100268"/>
    <lineage>
        <taxon>Eukaryota</taxon>
        <taxon>Metazoa</taxon>
        <taxon>Spiralia</taxon>
        <taxon>Lophotrochozoa</taxon>
        <taxon>Platyhelminthes</taxon>
        <taxon>Trematoda</taxon>
        <taxon>Digenea</taxon>
        <taxon>Plagiorchiida</taxon>
        <taxon>Troglotremata</taxon>
        <taxon>Troglotrematidae</taxon>
        <taxon>Paragonimus</taxon>
    </lineage>
</organism>
<comment type="caution">
    <text evidence="3">The sequence shown here is derived from an EMBL/GenBank/DDBJ whole genome shotgun (WGS) entry which is preliminary data.</text>
</comment>
<gene>
    <name evidence="3" type="ORF">PHET_03028</name>
</gene>
<accession>A0A8J4TPE7</accession>
<keyword evidence="2" id="KW-1133">Transmembrane helix</keyword>
<keyword evidence="4" id="KW-1185">Reference proteome</keyword>
<name>A0A8J4TPE7_9TREM</name>
<dbReference type="EMBL" id="LUCH01001169">
    <property type="protein sequence ID" value="KAF5403529.1"/>
    <property type="molecule type" value="Genomic_DNA"/>
</dbReference>
<evidence type="ECO:0000313" key="3">
    <source>
        <dbReference type="EMBL" id="KAF5403529.1"/>
    </source>
</evidence>
<proteinExistence type="predicted"/>
<feature type="compositionally biased region" description="Acidic residues" evidence="1">
    <location>
        <begin position="219"/>
        <end position="228"/>
    </location>
</feature>
<evidence type="ECO:0000256" key="2">
    <source>
        <dbReference type="SAM" id="Phobius"/>
    </source>
</evidence>
<feature type="transmembrane region" description="Helical" evidence="2">
    <location>
        <begin position="88"/>
        <end position="110"/>
    </location>
</feature>
<feature type="transmembrane region" description="Helical" evidence="2">
    <location>
        <begin position="55"/>
        <end position="76"/>
    </location>
</feature>
<keyword evidence="2" id="KW-0472">Membrane</keyword>
<dbReference type="Proteomes" id="UP000748531">
    <property type="component" value="Unassembled WGS sequence"/>
</dbReference>
<reference evidence="3" key="1">
    <citation type="submission" date="2019-05" db="EMBL/GenBank/DDBJ databases">
        <title>Annotation for the trematode Paragonimus heterotremus.</title>
        <authorList>
            <person name="Choi Y.-J."/>
        </authorList>
    </citation>
    <scope>NUCLEOTIDE SEQUENCE</scope>
    <source>
        <strain evidence="3">LC</strain>
    </source>
</reference>
<dbReference type="OrthoDB" id="6250460at2759"/>
<protein>
    <submittedName>
        <fullName evidence="3">Uncharacterized protein</fullName>
    </submittedName>
</protein>
<evidence type="ECO:0000313" key="4">
    <source>
        <dbReference type="Proteomes" id="UP000748531"/>
    </source>
</evidence>
<feature type="region of interest" description="Disordered" evidence="1">
    <location>
        <begin position="215"/>
        <end position="237"/>
    </location>
</feature>
<feature type="transmembrane region" description="Helical" evidence="2">
    <location>
        <begin position="122"/>
        <end position="141"/>
    </location>
</feature>
<evidence type="ECO:0000256" key="1">
    <source>
        <dbReference type="SAM" id="MobiDB-lite"/>
    </source>
</evidence>